<evidence type="ECO:0000313" key="1">
    <source>
        <dbReference type="EMBL" id="GGG71627.1"/>
    </source>
</evidence>
<accession>A0A917M1D2</accession>
<organism evidence="1 2">
    <name type="scientific">Virgibacillus oceani</name>
    <dbReference type="NCBI Taxonomy" id="1479511"/>
    <lineage>
        <taxon>Bacteria</taxon>
        <taxon>Bacillati</taxon>
        <taxon>Bacillota</taxon>
        <taxon>Bacilli</taxon>
        <taxon>Bacillales</taxon>
        <taxon>Bacillaceae</taxon>
        <taxon>Virgibacillus</taxon>
    </lineage>
</organism>
<dbReference type="Proteomes" id="UP000622860">
    <property type="component" value="Unassembled WGS sequence"/>
</dbReference>
<comment type="caution">
    <text evidence="1">The sequence shown here is derived from an EMBL/GenBank/DDBJ whole genome shotgun (WGS) entry which is preliminary data.</text>
</comment>
<reference evidence="1" key="1">
    <citation type="journal article" date="2014" name="Int. J. Syst. Evol. Microbiol.">
        <title>Complete genome sequence of Corynebacterium casei LMG S-19264T (=DSM 44701T), isolated from a smear-ripened cheese.</title>
        <authorList>
            <consortium name="US DOE Joint Genome Institute (JGI-PGF)"/>
            <person name="Walter F."/>
            <person name="Albersmeier A."/>
            <person name="Kalinowski J."/>
            <person name="Ruckert C."/>
        </authorList>
    </citation>
    <scope>NUCLEOTIDE SEQUENCE</scope>
    <source>
        <strain evidence="1">CGMCC 1.12754</strain>
    </source>
</reference>
<protein>
    <recommendedName>
        <fullName evidence="3">Lipoprotein</fullName>
    </recommendedName>
</protein>
<evidence type="ECO:0000313" key="2">
    <source>
        <dbReference type="Proteomes" id="UP000622860"/>
    </source>
</evidence>
<reference evidence="1" key="2">
    <citation type="submission" date="2020-09" db="EMBL/GenBank/DDBJ databases">
        <authorList>
            <person name="Sun Q."/>
            <person name="Zhou Y."/>
        </authorList>
    </citation>
    <scope>NUCLEOTIDE SEQUENCE</scope>
    <source>
        <strain evidence="1">CGMCC 1.12754</strain>
    </source>
</reference>
<keyword evidence="2" id="KW-1185">Reference proteome</keyword>
<evidence type="ECO:0008006" key="3">
    <source>
        <dbReference type="Google" id="ProtNLM"/>
    </source>
</evidence>
<proteinExistence type="predicted"/>
<gene>
    <name evidence="1" type="ORF">GCM10011398_14900</name>
</gene>
<dbReference type="EMBL" id="BMFR01000004">
    <property type="protein sequence ID" value="GGG71627.1"/>
    <property type="molecule type" value="Genomic_DNA"/>
</dbReference>
<dbReference type="AlphaFoldDB" id="A0A917M1D2"/>
<sequence length="195" mass="22240">MKKRYLFLVILLSCFIVGCSGEKEEGAAYITTNEDSEYTRTFNELDIGMLHDFHLKLTQADKSWVTIWVEGYRNGEKTEPFHLAEFSIGLSPNKVEKGHLGLGIINSTSEDASLFIYALGSKANSDNLKNILSTDYKWNYATGKEKIELEFGQTKIIGAYRQVEKSYISSYDFEDPDAVEQMIKEVTPFFCLRLK</sequence>
<dbReference type="PROSITE" id="PS51257">
    <property type="entry name" value="PROKAR_LIPOPROTEIN"/>
    <property type="match status" value="1"/>
</dbReference>
<dbReference type="RefSeq" id="WP_188454750.1">
    <property type="nucleotide sequence ID" value="NZ_BMFR01000004.1"/>
</dbReference>
<name>A0A917M1D2_9BACI</name>